<proteinExistence type="predicted"/>
<feature type="non-terminal residue" evidence="2">
    <location>
        <position position="56"/>
    </location>
</feature>
<comment type="caution">
    <text evidence="2">The sequence shown here is derived from an EMBL/GenBank/DDBJ whole genome shotgun (WGS) entry which is preliminary data.</text>
</comment>
<reference evidence="2" key="1">
    <citation type="submission" date="2021-04" db="EMBL/GenBank/DDBJ databases">
        <title>Sequencing of actinobacteria type strains.</title>
        <authorList>
            <person name="Nguyen G.-S."/>
            <person name="Wentzel A."/>
        </authorList>
    </citation>
    <scope>NUCLEOTIDE SEQUENCE</scope>
    <source>
        <strain evidence="2">DSM 42095</strain>
    </source>
</reference>
<dbReference type="GO" id="GO:0046872">
    <property type="term" value="F:metal ion binding"/>
    <property type="evidence" value="ECO:0007669"/>
    <property type="project" value="InterPro"/>
</dbReference>
<name>A0A8T4J774_9ACTN</name>
<keyword evidence="3" id="KW-1185">Reference proteome</keyword>
<dbReference type="EC" id="1.1.1.23" evidence="2"/>
<evidence type="ECO:0000313" key="2">
    <source>
        <dbReference type="EMBL" id="MBR7679072.1"/>
    </source>
</evidence>
<dbReference type="EMBL" id="JAGSMN010002231">
    <property type="protein sequence ID" value="MBR7679072.1"/>
    <property type="molecule type" value="Genomic_DNA"/>
</dbReference>
<evidence type="ECO:0000313" key="3">
    <source>
        <dbReference type="Proteomes" id="UP000675554"/>
    </source>
</evidence>
<sequence length="56" mass="6419">MPRHLKSPVPAAQVTAARADVAERVRVILDDVREHGDDAVRRYSERFDDWSPASFR</sequence>
<dbReference type="AlphaFoldDB" id="A0A8T4J774"/>
<dbReference type="GO" id="GO:0051287">
    <property type="term" value="F:NAD binding"/>
    <property type="evidence" value="ECO:0007669"/>
    <property type="project" value="InterPro"/>
</dbReference>
<dbReference type="Pfam" id="PF00815">
    <property type="entry name" value="Histidinol_dh"/>
    <property type="match status" value="1"/>
</dbReference>
<gene>
    <name evidence="2" type="ORF">KDA82_40310</name>
</gene>
<dbReference type="Gene3D" id="3.40.50.1980">
    <property type="entry name" value="Nitrogenase molybdenum iron protein domain"/>
    <property type="match status" value="1"/>
</dbReference>
<organism evidence="2 3">
    <name type="scientific">Streptomyces daliensis</name>
    <dbReference type="NCBI Taxonomy" id="299421"/>
    <lineage>
        <taxon>Bacteria</taxon>
        <taxon>Bacillati</taxon>
        <taxon>Actinomycetota</taxon>
        <taxon>Actinomycetes</taxon>
        <taxon>Kitasatosporales</taxon>
        <taxon>Streptomycetaceae</taxon>
        <taxon>Streptomyces</taxon>
    </lineage>
</organism>
<protein>
    <submittedName>
        <fullName evidence="2">Histidinol dehydrogenase</fullName>
        <ecNumber evidence="2">1.1.1.23</ecNumber>
    </submittedName>
</protein>
<evidence type="ECO:0000256" key="1">
    <source>
        <dbReference type="ARBA" id="ARBA00023002"/>
    </source>
</evidence>
<dbReference type="GO" id="GO:0004399">
    <property type="term" value="F:histidinol dehydrogenase activity"/>
    <property type="evidence" value="ECO:0007669"/>
    <property type="project" value="UniProtKB-EC"/>
</dbReference>
<accession>A0A8T4J774</accession>
<keyword evidence="1 2" id="KW-0560">Oxidoreductase</keyword>
<dbReference type="Proteomes" id="UP000675554">
    <property type="component" value="Unassembled WGS sequence"/>
</dbReference>
<dbReference type="InterPro" id="IPR012131">
    <property type="entry name" value="Hstdl_DH"/>
</dbReference>